<gene>
    <name evidence="1" type="ordered locus">KNP414_02376</name>
</gene>
<protein>
    <submittedName>
        <fullName evidence="1">Uncharacterized protein</fullName>
    </submittedName>
</protein>
<name>F8F5C6_PAEMK</name>
<dbReference type="AlphaFoldDB" id="F8F5C6"/>
<evidence type="ECO:0000313" key="1">
    <source>
        <dbReference type="EMBL" id="AEI40937.1"/>
    </source>
</evidence>
<organism evidence="1 2">
    <name type="scientific">Paenibacillus mucilaginosus (strain KNP414)</name>
    <dbReference type="NCBI Taxonomy" id="1036673"/>
    <lineage>
        <taxon>Bacteria</taxon>
        <taxon>Bacillati</taxon>
        <taxon>Bacillota</taxon>
        <taxon>Bacilli</taxon>
        <taxon>Bacillales</taxon>
        <taxon>Paenibacillaceae</taxon>
        <taxon>Paenibacillus</taxon>
    </lineage>
</organism>
<dbReference type="EMBL" id="CP002869">
    <property type="protein sequence ID" value="AEI40937.1"/>
    <property type="molecule type" value="Genomic_DNA"/>
</dbReference>
<dbReference type="Proteomes" id="UP000006620">
    <property type="component" value="Chromosome"/>
</dbReference>
<evidence type="ECO:0000313" key="2">
    <source>
        <dbReference type="Proteomes" id="UP000006620"/>
    </source>
</evidence>
<reference evidence="2" key="1">
    <citation type="submission" date="2011-06" db="EMBL/GenBank/DDBJ databases">
        <title>Complete genome sequence of Paenibacillus mucilaginosus KNP414.</title>
        <authorList>
            <person name="Wang J."/>
            <person name="Hu S."/>
            <person name="Hu X."/>
            <person name="Zhang B."/>
            <person name="Dong D."/>
            <person name="Zhang S."/>
            <person name="Zhao K."/>
            <person name="Wu D."/>
        </authorList>
    </citation>
    <scope>NUCLEOTIDE SEQUENCE [LARGE SCALE GENOMIC DNA]</scope>
    <source>
        <strain evidence="2">KNP414</strain>
    </source>
</reference>
<proteinExistence type="predicted"/>
<sequence length="55" mass="6350">MGELSKFPEKLKRSYIARKLHINPRNHFFERTPIRGFSYAYRGARGGREAILAAA</sequence>
<dbReference type="KEGG" id="pms:KNP414_02376"/>
<reference evidence="1 2" key="2">
    <citation type="journal article" date="2013" name="Genome Announc.">
        <title>Genome Sequence of Growth-Improving Paenibacillus mucilaginosus Strain KNP414.</title>
        <authorList>
            <person name="Lu J.J."/>
            <person name="Wang J.F."/>
            <person name="Hu X.F."/>
        </authorList>
    </citation>
    <scope>NUCLEOTIDE SEQUENCE [LARGE SCALE GENOMIC DNA]</scope>
    <source>
        <strain evidence="1 2">KNP414</strain>
    </source>
</reference>
<dbReference type="HOGENOM" id="CLU_3027976_0_0_9"/>
<accession>F8F5C6</accession>